<dbReference type="KEGG" id="spib:G8759_17975"/>
<proteinExistence type="predicted"/>
<accession>A0A6G9APV0</accession>
<dbReference type="Proteomes" id="UP000501802">
    <property type="component" value="Chromosome"/>
</dbReference>
<dbReference type="InterPro" id="IPR004675">
    <property type="entry name" value="AhpD_core"/>
</dbReference>
<reference evidence="2 3" key="1">
    <citation type="submission" date="2020-03" db="EMBL/GenBank/DDBJ databases">
        <authorList>
            <person name="Kim M.K."/>
        </authorList>
    </citation>
    <scope>NUCLEOTIDE SEQUENCE [LARGE SCALE GENOMIC DNA]</scope>
    <source>
        <strain evidence="2 3">BT328</strain>
    </source>
</reference>
<organism evidence="2 3">
    <name type="scientific">Spirosoma aureum</name>
    <dbReference type="NCBI Taxonomy" id="2692134"/>
    <lineage>
        <taxon>Bacteria</taxon>
        <taxon>Pseudomonadati</taxon>
        <taxon>Bacteroidota</taxon>
        <taxon>Cytophagia</taxon>
        <taxon>Cytophagales</taxon>
        <taxon>Cytophagaceae</taxon>
        <taxon>Spirosoma</taxon>
    </lineage>
</organism>
<dbReference type="InterPro" id="IPR029032">
    <property type="entry name" value="AhpD-like"/>
</dbReference>
<dbReference type="SUPFAM" id="SSF69118">
    <property type="entry name" value="AhpD-like"/>
    <property type="match status" value="1"/>
</dbReference>
<dbReference type="EMBL" id="CP050063">
    <property type="protein sequence ID" value="QIP14369.1"/>
    <property type="molecule type" value="Genomic_DNA"/>
</dbReference>
<dbReference type="InterPro" id="IPR003779">
    <property type="entry name" value="CMD-like"/>
</dbReference>
<dbReference type="NCBIfam" id="TIGR00778">
    <property type="entry name" value="ahpD_dom"/>
    <property type="match status" value="1"/>
</dbReference>
<keyword evidence="3" id="KW-1185">Reference proteome</keyword>
<dbReference type="Gene3D" id="1.20.1290.10">
    <property type="entry name" value="AhpD-like"/>
    <property type="match status" value="1"/>
</dbReference>
<dbReference type="PANTHER" id="PTHR34846:SF10">
    <property type="entry name" value="CYTOPLASMIC PROTEIN"/>
    <property type="match status" value="1"/>
</dbReference>
<evidence type="ECO:0000313" key="2">
    <source>
        <dbReference type="EMBL" id="QIP14369.1"/>
    </source>
</evidence>
<evidence type="ECO:0000259" key="1">
    <source>
        <dbReference type="Pfam" id="PF02627"/>
    </source>
</evidence>
<feature type="domain" description="Carboxymuconolactone decarboxylase-like" evidence="1">
    <location>
        <begin position="12"/>
        <end position="94"/>
    </location>
</feature>
<evidence type="ECO:0000313" key="3">
    <source>
        <dbReference type="Proteomes" id="UP000501802"/>
    </source>
</evidence>
<protein>
    <submittedName>
        <fullName evidence="2">Carboxymuconolactone decarboxylase family protein</fullName>
    </submittedName>
</protein>
<dbReference type="GO" id="GO:0051920">
    <property type="term" value="F:peroxiredoxin activity"/>
    <property type="evidence" value="ECO:0007669"/>
    <property type="project" value="InterPro"/>
</dbReference>
<dbReference type="Pfam" id="PF02627">
    <property type="entry name" value="CMD"/>
    <property type="match status" value="1"/>
</dbReference>
<dbReference type="RefSeq" id="WP_167210338.1">
    <property type="nucleotide sequence ID" value="NZ_CP050063.1"/>
</dbReference>
<gene>
    <name evidence="2" type="ORF">G8759_17975</name>
</gene>
<dbReference type="AlphaFoldDB" id="A0A6G9APV0"/>
<name>A0A6G9APV0_9BACT</name>
<dbReference type="PANTHER" id="PTHR34846">
    <property type="entry name" value="4-CARBOXYMUCONOLACTONE DECARBOXYLASE FAMILY PROTEIN (AFU_ORTHOLOGUE AFUA_6G11590)"/>
    <property type="match status" value="1"/>
</dbReference>
<sequence>MKARMHIKSVEPRVYKAMLEAEKQMATFNIDPKLNELIKLRVSQLNGCGYCLNMHARDARKLGETEQRLYTLSAWWETPFFTETEQAVLRLAEELTQLTNRGISDEVYAKALSLLGEQTLAQVIFAIITINSWNRIAISTHLVADQD</sequence>